<dbReference type="NCBIfam" id="TIGR02680">
    <property type="entry name" value="TIGR02680 family protein"/>
    <property type="match status" value="1"/>
</dbReference>
<evidence type="ECO:0000313" key="3">
    <source>
        <dbReference type="EMBL" id="MBF8187834.1"/>
    </source>
</evidence>
<evidence type="ECO:0000256" key="2">
    <source>
        <dbReference type="SAM" id="MobiDB-lite"/>
    </source>
</evidence>
<dbReference type="EMBL" id="JADOGI010000053">
    <property type="protein sequence ID" value="MBF8187834.1"/>
    <property type="molecule type" value="Genomic_DNA"/>
</dbReference>
<reference evidence="3" key="1">
    <citation type="submission" date="2020-11" db="EMBL/GenBank/DDBJ databases">
        <title>Whole-genome analyses of Nonomuraea sp. K274.</title>
        <authorList>
            <person name="Veyisoglu A."/>
        </authorList>
    </citation>
    <scope>NUCLEOTIDE SEQUENCE</scope>
    <source>
        <strain evidence="3">K274</strain>
    </source>
</reference>
<comment type="caution">
    <text evidence="3">The sequence shown here is derived from an EMBL/GenBank/DDBJ whole genome shotgun (WGS) entry which is preliminary data.</text>
</comment>
<accession>A0A931EXJ3</accession>
<keyword evidence="1" id="KW-0175">Coiled coil</keyword>
<name>A0A931EXJ3_9ACTN</name>
<protein>
    <submittedName>
        <fullName evidence="3">TIGR02680 family protein</fullName>
    </submittedName>
</protein>
<evidence type="ECO:0000256" key="1">
    <source>
        <dbReference type="SAM" id="Coils"/>
    </source>
</evidence>
<gene>
    <name evidence="3" type="ORF">ITP53_19260</name>
</gene>
<dbReference type="SUPFAM" id="SSF52540">
    <property type="entry name" value="P-loop containing nucleoside triphosphate hydrolases"/>
    <property type="match status" value="1"/>
</dbReference>
<feature type="compositionally biased region" description="Acidic residues" evidence="2">
    <location>
        <begin position="1373"/>
        <end position="1390"/>
    </location>
</feature>
<evidence type="ECO:0000313" key="4">
    <source>
        <dbReference type="Proteomes" id="UP000605361"/>
    </source>
</evidence>
<dbReference type="InterPro" id="IPR013496">
    <property type="entry name" value="CHP02680"/>
</dbReference>
<dbReference type="Pfam" id="PF13558">
    <property type="entry name" value="SbcC_Walker_B"/>
    <property type="match status" value="1"/>
</dbReference>
<feature type="coiled-coil region" evidence="1">
    <location>
        <begin position="283"/>
        <end position="360"/>
    </location>
</feature>
<feature type="coiled-coil region" evidence="1">
    <location>
        <begin position="735"/>
        <end position="786"/>
    </location>
</feature>
<dbReference type="Proteomes" id="UP000605361">
    <property type="component" value="Unassembled WGS sequence"/>
</dbReference>
<feature type="region of interest" description="Disordered" evidence="2">
    <location>
        <begin position="1344"/>
        <end position="1390"/>
    </location>
</feature>
<organism evidence="3 4">
    <name type="scientific">Nonomuraea cypriaca</name>
    <dbReference type="NCBI Taxonomy" id="1187855"/>
    <lineage>
        <taxon>Bacteria</taxon>
        <taxon>Bacillati</taxon>
        <taxon>Actinomycetota</taxon>
        <taxon>Actinomycetes</taxon>
        <taxon>Streptosporangiales</taxon>
        <taxon>Streptosporangiaceae</taxon>
        <taxon>Nonomuraea</taxon>
    </lineage>
</organism>
<proteinExistence type="predicted"/>
<keyword evidence="4" id="KW-1185">Reference proteome</keyword>
<feature type="region of interest" description="Disordered" evidence="2">
    <location>
        <begin position="543"/>
        <end position="578"/>
    </location>
</feature>
<dbReference type="InterPro" id="IPR027417">
    <property type="entry name" value="P-loop_NTPase"/>
</dbReference>
<feature type="compositionally biased region" description="Acidic residues" evidence="2">
    <location>
        <begin position="1344"/>
        <end position="1360"/>
    </location>
</feature>
<sequence length="1390" mass="154222">MGMIGIWQYEEQEFVFYDGKLILRGHNGSGKTKALEVTSPLLLDAVLNARRIDPFGNAARTMRDNLLYGGRNQQVGYVWTEYGRIAEDGSQQYLTIGIGMHALATHSKGLYASWFFTTPRRVGSDFSLWNDEERPHLRKGLQAVLGEPCVHKRAKDYRAAVASQLFGFSTARLRALVDLLLTLRKPKLSEDFSAEKLMAMLSESLPPVSAALIDDLAGKFDELASNREELETLVRDHSHVGTFLSVYERLARRVVRHDAEQLLDASRQLHTAQAAHKHQETVLEKTRDEVAALEVRQVKSEQQRDALYARIAELRASPEMRQHGLITQLHKQVAETEQSIANAQTRLEEAVEAETDAKAELLSEAKGRQQALAHLVQMEGEAVLRATAAVLEDVHQSENERIRGEPSAARRALAGHIDSRFAILAKALELVQEVEQARTEYRAATQGLERVVGLRDEADASFGKKLQLLKHCVNELAQFLVAWAGRCAQLTLADHHLRELLDAVPMLGEPGHPSLADLIAPHAQRAERALTRTLAGEQAALETLTSQRKTTAREREQVAAQTDPVPGAPVAQRRERTEELGDGAPLWKLLDFRPGLTSAEKARLEAAMLAAGVLDAWITADGQVLAPDTLETVIVPTTGTRADRSLTDVLSPVEHPLVSIETTDTILASIALWNHGGASMNGSHIGLDGSWKIGPLHGRTTSTAAAYIGAAAREAERQRRLAILDNLIAELDGRITDMESSISGLQTRLDNLDIEYGEARNEDLDLREARQNLTTAQELLKQRSQEVDVAQRHQHSCRDVVVKAETVLDDYARPRSVPIDANLISLEREALEQYRSAVTDVCHAAEQWRQQSERASKADKRLAICTRNRGTRETELADAEGSLARNKEVLDVHQRHAGAGPQKVLTALATAEQELGDTDRALKDCLADSRKASVNVGVLEGAVANAKKECSSCKEVHSLAVEGYRRLARNGFLALAHVDDAPASEFELVEAQAEAAVRRLANEKWNEKDRNNARDEVDEEFRSLKINLTGPDWRPRASNDGPLLVVQIWHNGVLCSVQEAQDIMANEISTRRSMLDDHEHKVFTEVLLGNLGDHLRRRRAEAAKLIERMNTLLKQAPTASGYLMKLIWEPAPRQAPEVKAALKALDGQASKHLPEAAREQLIRFLVSQVEEARSRETTADWRVHLRQALDYRSWSRIRIRYKPGPQVKWNDLTDDKHQLGSGGEKAVMLQLPLLVAAAAHYAGAAPTAPRPVYLDEAFAGIDAPMRGRCMGLLTSLDLDVVMASHDEWGFHQEVPGVATYQLFRHPNIAGVLTTPIIWDGTRRHDLPDPALRFGDGFEVGLDWGEEEDDYLDEFDDEGNASEDAYVEAGDHDSGEEEPEDEEDKDDDDED</sequence>